<reference evidence="2" key="1">
    <citation type="journal article" date="2019" name="Int. J. Syst. Evol. Microbiol.">
        <title>The Global Catalogue of Microorganisms (GCM) 10K type strain sequencing project: providing services to taxonomists for standard genome sequencing and annotation.</title>
        <authorList>
            <consortium name="The Broad Institute Genomics Platform"/>
            <consortium name="The Broad Institute Genome Sequencing Center for Infectious Disease"/>
            <person name="Wu L."/>
            <person name="Ma J."/>
        </authorList>
    </citation>
    <scope>NUCLEOTIDE SEQUENCE [LARGE SCALE GENOMIC DNA]</scope>
    <source>
        <strain evidence="2">JCM 19173</strain>
    </source>
</reference>
<protein>
    <submittedName>
        <fullName evidence="1">Uncharacterized protein</fullName>
    </submittedName>
</protein>
<dbReference type="EMBL" id="BMPE01000001">
    <property type="protein sequence ID" value="GGK91283.1"/>
    <property type="molecule type" value="Genomic_DNA"/>
</dbReference>
<evidence type="ECO:0000313" key="1">
    <source>
        <dbReference type="EMBL" id="GGK91283.1"/>
    </source>
</evidence>
<sequence length="237" mass="27226">MPVGPTITITLTREDHRRAEKAAKRLAIPLEVLARNAVITAIEGVKLKPEYTPQQLTWIHRKGRAEGKVWTEEELRERNLPLFWSKAWVEDQLAQGNSYAQIALNAGGWQVVAVSTHLRRVHGIQKVHRKTEAQKEAIRARIQQGATREEIMREFELSDFGAGQYFKLEGARTELQLRFLQEAEKVPWPATREQIADILFGGVKHKANNWVSVRLERGWLVKVAYGQYELAPEFRES</sequence>
<accession>A0ABQ2FIR2</accession>
<gene>
    <name evidence="1" type="ORF">GCM10010844_07220</name>
</gene>
<proteinExistence type="predicted"/>
<dbReference type="Proteomes" id="UP000604341">
    <property type="component" value="Unassembled WGS sequence"/>
</dbReference>
<comment type="caution">
    <text evidence="1">The sequence shown here is derived from an EMBL/GenBank/DDBJ whole genome shotgun (WGS) entry which is preliminary data.</text>
</comment>
<keyword evidence="2" id="KW-1185">Reference proteome</keyword>
<dbReference type="RefSeq" id="WP_189067565.1">
    <property type="nucleotide sequence ID" value="NZ_BMPE01000001.1"/>
</dbReference>
<evidence type="ECO:0000313" key="2">
    <source>
        <dbReference type="Proteomes" id="UP000604341"/>
    </source>
</evidence>
<organism evidence="1 2">
    <name type="scientific">Deinococcus radiotolerans</name>
    <dbReference type="NCBI Taxonomy" id="1309407"/>
    <lineage>
        <taxon>Bacteria</taxon>
        <taxon>Thermotogati</taxon>
        <taxon>Deinococcota</taxon>
        <taxon>Deinococci</taxon>
        <taxon>Deinococcales</taxon>
        <taxon>Deinococcaceae</taxon>
        <taxon>Deinococcus</taxon>
    </lineage>
</organism>
<name>A0ABQ2FIR2_9DEIO</name>